<reference evidence="2" key="1">
    <citation type="submission" date="2024-05" db="EMBL/GenBank/DDBJ databases">
        <authorList>
            <person name="Kim S."/>
            <person name="Heo J."/>
            <person name="Choi H."/>
            <person name="Choi Y."/>
            <person name="Kwon S.-W."/>
            <person name="Kim Y."/>
        </authorList>
    </citation>
    <scope>NUCLEOTIDE SEQUENCE</scope>
    <source>
        <strain evidence="2">KACC 23699</strain>
    </source>
</reference>
<organism evidence="2">
    <name type="scientific">Pedococcus sp. KACC 23699</name>
    <dbReference type="NCBI Taxonomy" id="3149228"/>
    <lineage>
        <taxon>Bacteria</taxon>
        <taxon>Bacillati</taxon>
        <taxon>Actinomycetota</taxon>
        <taxon>Actinomycetes</taxon>
        <taxon>Micrococcales</taxon>
        <taxon>Intrasporangiaceae</taxon>
        <taxon>Pedococcus</taxon>
    </lineage>
</organism>
<dbReference type="EMBL" id="CP157483">
    <property type="protein sequence ID" value="XBO43449.1"/>
    <property type="molecule type" value="Genomic_DNA"/>
</dbReference>
<dbReference type="InterPro" id="IPR001509">
    <property type="entry name" value="Epimerase_deHydtase"/>
</dbReference>
<dbReference type="RefSeq" id="WP_406830885.1">
    <property type="nucleotide sequence ID" value="NZ_CP157483.1"/>
</dbReference>
<name>A0AAU7JU99_9MICO</name>
<sequence length="332" mass="34448">MKILVLGGTAWLGREVAAQAVAAGHAVTALARGESGGVPAGVTLVQADRTAPGAYDAVSGTAWDAVVDLARQPSHVRGALSSLAGTTRSWAFVSSASVYAADDEPGADESARLLDPFVDDDEAGQTYGARKVACEQLVLDAVPDRALVARSGLIAGPGDHTDRTGYWPLRFAHPATEDGAVLVPDSPVGTQVLDVRDLAAWLLGCAERAVTGVVNASGPVLALGDHLETARRVAGHTGELVPVSQEWLAGHRVSPWSGERSLPLWLPLPEYAGMMTRSTAAAQARGLVARPLDQTLEDTLAWEVSQGPGRPRRAGLSPADEAALVDLARTAS</sequence>
<evidence type="ECO:0000259" key="1">
    <source>
        <dbReference type="Pfam" id="PF01370"/>
    </source>
</evidence>
<evidence type="ECO:0000313" key="2">
    <source>
        <dbReference type="EMBL" id="XBO43449.1"/>
    </source>
</evidence>
<gene>
    <name evidence="2" type="ORF">ABEG17_18075</name>
</gene>
<dbReference type="SUPFAM" id="SSF51735">
    <property type="entry name" value="NAD(P)-binding Rossmann-fold domains"/>
    <property type="match status" value="1"/>
</dbReference>
<protein>
    <submittedName>
        <fullName evidence="2">NAD-dependent epimerase/dehydratase family protein</fullName>
    </submittedName>
</protein>
<dbReference type="Gene3D" id="3.40.50.720">
    <property type="entry name" value="NAD(P)-binding Rossmann-like Domain"/>
    <property type="match status" value="1"/>
</dbReference>
<dbReference type="Pfam" id="PF01370">
    <property type="entry name" value="Epimerase"/>
    <property type="match status" value="1"/>
</dbReference>
<proteinExistence type="predicted"/>
<accession>A0AAU7JU99</accession>
<dbReference type="InterPro" id="IPR036291">
    <property type="entry name" value="NAD(P)-bd_dom_sf"/>
</dbReference>
<dbReference type="AlphaFoldDB" id="A0AAU7JU99"/>
<feature type="domain" description="NAD-dependent epimerase/dehydratase" evidence="1">
    <location>
        <begin position="3"/>
        <end position="82"/>
    </location>
</feature>